<proteinExistence type="predicted"/>
<evidence type="ECO:0000313" key="1">
    <source>
        <dbReference type="EMBL" id="PBK94297.1"/>
    </source>
</evidence>
<keyword evidence="2" id="KW-1185">Reference proteome</keyword>
<dbReference type="Proteomes" id="UP000217790">
    <property type="component" value="Unassembled WGS sequence"/>
</dbReference>
<dbReference type="EMBL" id="KZ293654">
    <property type="protein sequence ID" value="PBK94297.1"/>
    <property type="molecule type" value="Genomic_DNA"/>
</dbReference>
<accession>A0A2H3DYX1</accession>
<dbReference type="InParanoid" id="A0A2H3DYX1"/>
<organism evidence="1 2">
    <name type="scientific">Armillaria gallica</name>
    <name type="common">Bulbous honey fungus</name>
    <name type="synonym">Armillaria bulbosa</name>
    <dbReference type="NCBI Taxonomy" id="47427"/>
    <lineage>
        <taxon>Eukaryota</taxon>
        <taxon>Fungi</taxon>
        <taxon>Dikarya</taxon>
        <taxon>Basidiomycota</taxon>
        <taxon>Agaricomycotina</taxon>
        <taxon>Agaricomycetes</taxon>
        <taxon>Agaricomycetidae</taxon>
        <taxon>Agaricales</taxon>
        <taxon>Marasmiineae</taxon>
        <taxon>Physalacriaceae</taxon>
        <taxon>Armillaria</taxon>
    </lineage>
</organism>
<protein>
    <recommendedName>
        <fullName evidence="3">KOW domain-containing protein</fullName>
    </recommendedName>
</protein>
<sequence length="359" mass="40606">MFSCLPRISEGCFQVGEKITDTSGGQLGTIRSIGQYVEISEEMIGDRWSGWITAVENEMLELICHHASTMETCSVHSNAIIAMTVPNGLRTAPAMTSPNLEATPNVPWKGMMIQVTRKSYHWGGKRGYLIDVNVIVDINTGNRVLKVLVQLVHYNPNAPFVCVWFSYNNVVEEESWLPLNEAQPLEDKHEFFHDLVLETNILIMKSRCILTPELFLPEEPGNATPLLDPSECCLSPAWNPSSPDPPLHWCLDPHLLSAKFHMSYNGHKIMALVKRDWQRNIHCGKWVRSIQFKKCSPDNSSDLVWTVAIIIPRAPFLLDDVTDETLMLHNSMMTLAEQTKESKTLNSNLKKQLRLPSQD</sequence>
<name>A0A2H3DYX1_ARMGA</name>
<dbReference type="AlphaFoldDB" id="A0A2H3DYX1"/>
<reference evidence="2" key="1">
    <citation type="journal article" date="2017" name="Nat. Ecol. Evol.">
        <title>Genome expansion and lineage-specific genetic innovations in the forest pathogenic fungi Armillaria.</title>
        <authorList>
            <person name="Sipos G."/>
            <person name="Prasanna A.N."/>
            <person name="Walter M.C."/>
            <person name="O'Connor E."/>
            <person name="Balint B."/>
            <person name="Krizsan K."/>
            <person name="Kiss B."/>
            <person name="Hess J."/>
            <person name="Varga T."/>
            <person name="Slot J."/>
            <person name="Riley R."/>
            <person name="Boka B."/>
            <person name="Rigling D."/>
            <person name="Barry K."/>
            <person name="Lee J."/>
            <person name="Mihaltcheva S."/>
            <person name="LaButti K."/>
            <person name="Lipzen A."/>
            <person name="Waldron R."/>
            <person name="Moloney N.M."/>
            <person name="Sperisen C."/>
            <person name="Kredics L."/>
            <person name="Vagvoelgyi C."/>
            <person name="Patrignani A."/>
            <person name="Fitzpatrick D."/>
            <person name="Nagy I."/>
            <person name="Doyle S."/>
            <person name="Anderson J.B."/>
            <person name="Grigoriev I.V."/>
            <person name="Gueldener U."/>
            <person name="Muensterkoetter M."/>
            <person name="Nagy L.G."/>
        </authorList>
    </citation>
    <scope>NUCLEOTIDE SEQUENCE [LARGE SCALE GENOMIC DNA]</scope>
    <source>
        <strain evidence="2">Ar21-2</strain>
    </source>
</reference>
<gene>
    <name evidence="1" type="ORF">ARMGADRAFT_1029438</name>
</gene>
<dbReference type="OrthoDB" id="3048815at2759"/>
<evidence type="ECO:0008006" key="3">
    <source>
        <dbReference type="Google" id="ProtNLM"/>
    </source>
</evidence>
<evidence type="ECO:0000313" key="2">
    <source>
        <dbReference type="Proteomes" id="UP000217790"/>
    </source>
</evidence>